<gene>
    <name evidence="1" type="ORF">PR001_g10660</name>
    <name evidence="2" type="ORF">PR002_g3735</name>
</gene>
<proteinExistence type="predicted"/>
<evidence type="ECO:0000313" key="2">
    <source>
        <dbReference type="EMBL" id="KAE9042769.1"/>
    </source>
</evidence>
<dbReference type="EMBL" id="QXFU01000139">
    <property type="protein sequence ID" value="KAE9042769.1"/>
    <property type="molecule type" value="Genomic_DNA"/>
</dbReference>
<organism evidence="1 3">
    <name type="scientific">Phytophthora rubi</name>
    <dbReference type="NCBI Taxonomy" id="129364"/>
    <lineage>
        <taxon>Eukaryota</taxon>
        <taxon>Sar</taxon>
        <taxon>Stramenopiles</taxon>
        <taxon>Oomycota</taxon>
        <taxon>Peronosporomycetes</taxon>
        <taxon>Peronosporales</taxon>
        <taxon>Peronosporaceae</taxon>
        <taxon>Phytophthora</taxon>
    </lineage>
</organism>
<sequence length="124" mass="13752">MVTQGLKPARIRRGVARRFELSETDLPTLNQVQWFIAAFTKAKLHRNDDYHGILGQIDALAYGPETNDTQPFSFAWQRTAQEKPDEGNGSGKATTILTFPPTPDALRIFLVVPGTPPQTWLGSS</sequence>
<evidence type="ECO:0000313" key="1">
    <source>
        <dbReference type="EMBL" id="KAE9032340.1"/>
    </source>
</evidence>
<dbReference type="Proteomes" id="UP000435112">
    <property type="component" value="Unassembled WGS sequence"/>
</dbReference>
<dbReference type="AlphaFoldDB" id="A0A6A3MU43"/>
<dbReference type="OrthoDB" id="123452at2759"/>
<dbReference type="EMBL" id="QXFV01000632">
    <property type="protein sequence ID" value="KAE9032340.1"/>
    <property type="molecule type" value="Genomic_DNA"/>
</dbReference>
<protein>
    <submittedName>
        <fullName evidence="1">Uncharacterized protein</fullName>
    </submittedName>
</protein>
<evidence type="ECO:0000313" key="3">
    <source>
        <dbReference type="Proteomes" id="UP000429607"/>
    </source>
</evidence>
<evidence type="ECO:0000313" key="4">
    <source>
        <dbReference type="Proteomes" id="UP000435112"/>
    </source>
</evidence>
<reference evidence="3 4" key="1">
    <citation type="submission" date="2018-09" db="EMBL/GenBank/DDBJ databases">
        <title>Genomic investigation of the strawberry pathogen Phytophthora fragariae indicates pathogenicity is determined by transcriptional variation in three key races.</title>
        <authorList>
            <person name="Adams T.M."/>
            <person name="Armitage A.D."/>
            <person name="Sobczyk M.K."/>
            <person name="Bates H.J."/>
            <person name="Dunwell J.M."/>
            <person name="Nellist C.F."/>
            <person name="Harrison R.J."/>
        </authorList>
    </citation>
    <scope>NUCLEOTIDE SEQUENCE [LARGE SCALE GENOMIC DNA]</scope>
    <source>
        <strain evidence="1 3">SCRP249</strain>
        <strain evidence="2 4">SCRP324</strain>
    </source>
</reference>
<comment type="caution">
    <text evidence="1">The sequence shown here is derived from an EMBL/GenBank/DDBJ whole genome shotgun (WGS) entry which is preliminary data.</text>
</comment>
<accession>A0A6A3MU43</accession>
<dbReference type="Proteomes" id="UP000429607">
    <property type="component" value="Unassembled WGS sequence"/>
</dbReference>
<name>A0A6A3MU43_9STRA</name>